<dbReference type="InterPro" id="IPR036291">
    <property type="entry name" value="NAD(P)-bd_dom_sf"/>
</dbReference>
<evidence type="ECO:0000259" key="1">
    <source>
        <dbReference type="SMART" id="SM00829"/>
    </source>
</evidence>
<dbReference type="InterPro" id="IPR011032">
    <property type="entry name" value="GroES-like_sf"/>
</dbReference>
<dbReference type="RefSeq" id="WP_301253272.1">
    <property type="nucleotide sequence ID" value="NZ_JBGCUC010000008.1"/>
</dbReference>
<proteinExistence type="predicted"/>
<dbReference type="Proteomes" id="UP001605250">
    <property type="component" value="Unassembled WGS sequence"/>
</dbReference>
<dbReference type="Gene3D" id="3.40.50.720">
    <property type="entry name" value="NAD(P)-binding Rossmann-like Domain"/>
    <property type="match status" value="1"/>
</dbReference>
<dbReference type="GO" id="GO:0016491">
    <property type="term" value="F:oxidoreductase activity"/>
    <property type="evidence" value="ECO:0007669"/>
    <property type="project" value="UniProtKB-KW"/>
</dbReference>
<dbReference type="InterPro" id="IPR020843">
    <property type="entry name" value="ER"/>
</dbReference>
<dbReference type="Pfam" id="PF00107">
    <property type="entry name" value="ADH_zinc_N"/>
    <property type="match status" value="1"/>
</dbReference>
<comment type="caution">
    <text evidence="2">The sequence shown here is derived from an EMBL/GenBank/DDBJ whole genome shotgun (WGS) entry which is preliminary data.</text>
</comment>
<dbReference type="SUPFAM" id="SSF50129">
    <property type="entry name" value="GroES-like"/>
    <property type="match status" value="1"/>
</dbReference>
<dbReference type="InterPro" id="IPR013149">
    <property type="entry name" value="ADH-like_C"/>
</dbReference>
<organism evidence="2 3">
    <name type="scientific">Erwinia plantamica</name>
    <dbReference type="NCBI Taxonomy" id="3237104"/>
    <lineage>
        <taxon>Bacteria</taxon>
        <taxon>Pseudomonadati</taxon>
        <taxon>Pseudomonadota</taxon>
        <taxon>Gammaproteobacteria</taxon>
        <taxon>Enterobacterales</taxon>
        <taxon>Erwiniaceae</taxon>
        <taxon>Erwinia</taxon>
    </lineage>
</organism>
<dbReference type="SMART" id="SM00829">
    <property type="entry name" value="PKS_ER"/>
    <property type="match status" value="1"/>
</dbReference>
<protein>
    <submittedName>
        <fullName evidence="2">NAD(P)-dependent alcohol dehydrogenase</fullName>
        <ecNumber evidence="2">1.1.1.-</ecNumber>
    </submittedName>
</protein>
<dbReference type="Pfam" id="PF08240">
    <property type="entry name" value="ADH_N"/>
    <property type="match status" value="1"/>
</dbReference>
<sequence>MKCFRINSFGSLDALNMRIEDEPKPSRREVLVKVRACSLNYRDLSMLFGKGTLSPRKGLIPLSDGAGEIVETGDDVSRFRKGDRVAGIFFPNWQAGALTQDTGRGAWGLEEDGWLTQYKVISEEALVSIPQHLSFEEASTLPCAAVTAWNSLMKPRQLKAGQTVLIQGTGGVSLFAVQFAKLLGVKVIALTSTQEKEQLLREQGADHIINYTQHCDWYQQVRELTEGRGVDRIVEVGGPGTIAHSIKSCTKGGEIILLGFASGGNSMLNFMDIYASGAVLMPMSVGSREDFEDMNRAISQAQLHPLISRTFTFDDAVEAWRFMQGKKHTGKIVITLQ</sequence>
<dbReference type="CDD" id="cd08276">
    <property type="entry name" value="MDR7"/>
    <property type="match status" value="1"/>
</dbReference>
<dbReference type="InterPro" id="IPR013154">
    <property type="entry name" value="ADH-like_N"/>
</dbReference>
<name>A0ABW7CKT4_9GAMM</name>
<keyword evidence="3" id="KW-1185">Reference proteome</keyword>
<accession>A0ABW7CKT4</accession>
<dbReference type="EMBL" id="JBGCUC010000008">
    <property type="protein sequence ID" value="MFG6076826.1"/>
    <property type="molecule type" value="Genomic_DNA"/>
</dbReference>
<dbReference type="PANTHER" id="PTHR45033:SF2">
    <property type="entry name" value="ZINC-TYPE ALCOHOL DEHYDROGENASE-LIKE PROTEIN C1773.06C"/>
    <property type="match status" value="1"/>
</dbReference>
<gene>
    <name evidence="2" type="ORF">AB3U87_10685</name>
</gene>
<evidence type="ECO:0000313" key="3">
    <source>
        <dbReference type="Proteomes" id="UP001605250"/>
    </source>
</evidence>
<keyword evidence="2" id="KW-0560">Oxidoreductase</keyword>
<dbReference type="SUPFAM" id="SSF51735">
    <property type="entry name" value="NAD(P)-binding Rossmann-fold domains"/>
    <property type="match status" value="1"/>
</dbReference>
<feature type="domain" description="Enoyl reductase (ER)" evidence="1">
    <location>
        <begin position="10"/>
        <end position="334"/>
    </location>
</feature>
<dbReference type="InterPro" id="IPR052711">
    <property type="entry name" value="Zinc_ADH-like"/>
</dbReference>
<evidence type="ECO:0000313" key="2">
    <source>
        <dbReference type="EMBL" id="MFG6076826.1"/>
    </source>
</evidence>
<dbReference type="Gene3D" id="3.90.180.10">
    <property type="entry name" value="Medium-chain alcohol dehydrogenases, catalytic domain"/>
    <property type="match status" value="1"/>
</dbReference>
<dbReference type="PANTHER" id="PTHR45033">
    <property type="match status" value="1"/>
</dbReference>
<dbReference type="EC" id="1.1.1.-" evidence="2"/>
<reference evidence="2 3" key="1">
    <citation type="submission" date="2024-07" db="EMBL/GenBank/DDBJ databases">
        <title>Novel bacterial strain Erwinia sp. OPT-41 promoting growth of various crops.</title>
        <authorList>
            <person name="Egorshina A."/>
            <person name="Lukyantsev M.A."/>
            <person name="Golubev S.N."/>
            <person name="Muratova A.Y."/>
            <person name="Bulygina E.A."/>
        </authorList>
    </citation>
    <scope>NUCLEOTIDE SEQUENCE [LARGE SCALE GENOMIC DNA]</scope>
    <source>
        <strain evidence="2 3">OPT-41</strain>
    </source>
</reference>